<evidence type="ECO:0000256" key="1">
    <source>
        <dbReference type="SAM" id="MobiDB-lite"/>
    </source>
</evidence>
<evidence type="ECO:0000313" key="2">
    <source>
        <dbReference type="EMBL" id="CAD8653696.1"/>
    </source>
</evidence>
<sequence>MALACAAVRPQRRGRFSPAAIAAAATGPEKRVGGGRESGNVRKATTTDIGGPALELGRRNGVRRPMQRGGTGAGPCLESILCADSGGFHDPDQQAILTPC</sequence>
<name>A0A7S0MWU8_9CRYP</name>
<organism evidence="2">
    <name type="scientific">Cryptomonas curvata</name>
    <dbReference type="NCBI Taxonomy" id="233186"/>
    <lineage>
        <taxon>Eukaryota</taxon>
        <taxon>Cryptophyceae</taxon>
        <taxon>Cryptomonadales</taxon>
        <taxon>Cryptomonadaceae</taxon>
        <taxon>Cryptomonas</taxon>
    </lineage>
</organism>
<feature type="region of interest" description="Disordered" evidence="1">
    <location>
        <begin position="24"/>
        <end position="72"/>
    </location>
</feature>
<reference evidence="2" key="1">
    <citation type="submission" date="2021-01" db="EMBL/GenBank/DDBJ databases">
        <authorList>
            <person name="Corre E."/>
            <person name="Pelletier E."/>
            <person name="Niang G."/>
            <person name="Scheremetjew M."/>
            <person name="Finn R."/>
            <person name="Kale V."/>
            <person name="Holt S."/>
            <person name="Cochrane G."/>
            <person name="Meng A."/>
            <person name="Brown T."/>
            <person name="Cohen L."/>
        </authorList>
    </citation>
    <scope>NUCLEOTIDE SEQUENCE</scope>
    <source>
        <strain evidence="2">CCAP979/52</strain>
    </source>
</reference>
<dbReference type="EMBL" id="HBEZ01051625">
    <property type="protein sequence ID" value="CAD8653696.1"/>
    <property type="molecule type" value="Transcribed_RNA"/>
</dbReference>
<accession>A0A7S0MWU8</accession>
<dbReference type="AlphaFoldDB" id="A0A7S0MWU8"/>
<protein>
    <submittedName>
        <fullName evidence="2">Uncharacterized protein</fullName>
    </submittedName>
</protein>
<gene>
    <name evidence="2" type="ORF">CCUR1050_LOCUS28303</name>
</gene>
<proteinExistence type="predicted"/>